<dbReference type="HOGENOM" id="CLU_1806308_0_0_1"/>
<gene>
    <name evidence="1" type="ORF">GALMADRAFT_215066</name>
</gene>
<organism evidence="1 2">
    <name type="scientific">Galerina marginata (strain CBS 339.88)</name>
    <dbReference type="NCBI Taxonomy" id="685588"/>
    <lineage>
        <taxon>Eukaryota</taxon>
        <taxon>Fungi</taxon>
        <taxon>Dikarya</taxon>
        <taxon>Basidiomycota</taxon>
        <taxon>Agaricomycotina</taxon>
        <taxon>Agaricomycetes</taxon>
        <taxon>Agaricomycetidae</taxon>
        <taxon>Agaricales</taxon>
        <taxon>Agaricineae</taxon>
        <taxon>Strophariaceae</taxon>
        <taxon>Galerina</taxon>
    </lineage>
</organism>
<reference evidence="2" key="1">
    <citation type="journal article" date="2014" name="Proc. Natl. Acad. Sci. U.S.A.">
        <title>Extensive sampling of basidiomycete genomes demonstrates inadequacy of the white-rot/brown-rot paradigm for wood decay fungi.</title>
        <authorList>
            <person name="Riley R."/>
            <person name="Salamov A.A."/>
            <person name="Brown D.W."/>
            <person name="Nagy L.G."/>
            <person name="Floudas D."/>
            <person name="Held B.W."/>
            <person name="Levasseur A."/>
            <person name="Lombard V."/>
            <person name="Morin E."/>
            <person name="Otillar R."/>
            <person name="Lindquist E.A."/>
            <person name="Sun H."/>
            <person name="LaButti K.M."/>
            <person name="Schmutz J."/>
            <person name="Jabbour D."/>
            <person name="Luo H."/>
            <person name="Baker S.E."/>
            <person name="Pisabarro A.G."/>
            <person name="Walton J.D."/>
            <person name="Blanchette R.A."/>
            <person name="Henrissat B."/>
            <person name="Martin F."/>
            <person name="Cullen D."/>
            <person name="Hibbett D.S."/>
            <person name="Grigoriev I.V."/>
        </authorList>
    </citation>
    <scope>NUCLEOTIDE SEQUENCE [LARGE SCALE GENOMIC DNA]</scope>
    <source>
        <strain evidence="2">CBS 339.88</strain>
    </source>
</reference>
<dbReference type="PROSITE" id="PS51257">
    <property type="entry name" value="PROKAR_LIPOPROTEIN"/>
    <property type="match status" value="1"/>
</dbReference>
<keyword evidence="2" id="KW-1185">Reference proteome</keyword>
<evidence type="ECO:0000313" key="1">
    <source>
        <dbReference type="EMBL" id="KDR69709.1"/>
    </source>
</evidence>
<protein>
    <submittedName>
        <fullName evidence="1">Uncharacterized protein</fullName>
    </submittedName>
</protein>
<sequence>MVVLKMGAASFVGLACPRRPGIAATSPENDSDDSNDEKDTTTAKAALKFNKCGRTKAFTIQRNLRMMMMTATTTKKKTAISGVTTELKWTFGAILSTITIPQCFTGSTMEPIEILILQRWDIMPEILEANFASCSLSAMKYFG</sequence>
<evidence type="ECO:0000313" key="2">
    <source>
        <dbReference type="Proteomes" id="UP000027222"/>
    </source>
</evidence>
<dbReference type="Proteomes" id="UP000027222">
    <property type="component" value="Unassembled WGS sequence"/>
</dbReference>
<dbReference type="AlphaFoldDB" id="A0A067SPT1"/>
<name>A0A067SPT1_GALM3</name>
<proteinExistence type="predicted"/>
<accession>A0A067SPT1</accession>
<dbReference type="EMBL" id="KL142401">
    <property type="protein sequence ID" value="KDR69709.1"/>
    <property type="molecule type" value="Genomic_DNA"/>
</dbReference>